<sequence>MSRSARGAFRHCPSRRAGLRRLLWAAGAVTAVLAPLPGLWQGALAVPVPARESFVGALTADATPLALEVPAGASLRAILVSAGERVAPGQTLAVLDEAALARQALLRRADRLVARGLRDCLLSGQMPAQEMPPDLAEDPETLAETEARLMAAEESCHQQRGLSSRERERLQAGLAAVAADMAVIEASRRMLVETVTAGGGEGQETANRAISLAAERNRLEARRSQLEEALSERGREQDSARLEQIAGLTEEIAGARRDEAALLALRASPRLSLPRGGRVTRVRQVALGAAMPERGPILEVMPEATAGYTVRFDMPLARAASLTLGEGVQVTLSGFLGRSLSLEGAIAGVAPSSQEGMARLTARLAPDSRRLIAAHPVAASLQMEGSMVTIGVAAAETTLSRAMSRVLRQAGTQVAAGWEARLGRPLLGRQAAPEEGAAAPPGPAPAQGRAMESGAVEAGTAAGAGAGRG</sequence>
<evidence type="ECO:0000256" key="1">
    <source>
        <dbReference type="ARBA" id="ARBA00004196"/>
    </source>
</evidence>
<dbReference type="AlphaFoldDB" id="A0A318SVR7"/>
<evidence type="ECO:0000313" key="5">
    <source>
        <dbReference type="EMBL" id="PYE86001.1"/>
    </source>
</evidence>
<evidence type="ECO:0000256" key="2">
    <source>
        <dbReference type="ARBA" id="ARBA00023054"/>
    </source>
</evidence>
<comment type="caution">
    <text evidence="5">The sequence shown here is derived from an EMBL/GenBank/DDBJ whole genome shotgun (WGS) entry which is preliminary data.</text>
</comment>
<organism evidence="5 6">
    <name type="scientific">Pseudoroseicyclus aestuarii</name>
    <dbReference type="NCBI Taxonomy" id="1795041"/>
    <lineage>
        <taxon>Bacteria</taxon>
        <taxon>Pseudomonadati</taxon>
        <taxon>Pseudomonadota</taxon>
        <taxon>Alphaproteobacteria</taxon>
        <taxon>Rhodobacterales</taxon>
        <taxon>Paracoccaceae</taxon>
        <taxon>Pseudoroseicyclus</taxon>
    </lineage>
</organism>
<evidence type="ECO:0000313" key="6">
    <source>
        <dbReference type="Proteomes" id="UP000248311"/>
    </source>
</evidence>
<dbReference type="PANTHER" id="PTHR32347">
    <property type="entry name" value="EFFLUX SYSTEM COMPONENT YKNX-RELATED"/>
    <property type="match status" value="1"/>
</dbReference>
<evidence type="ECO:0000256" key="3">
    <source>
        <dbReference type="SAM" id="Coils"/>
    </source>
</evidence>
<name>A0A318SVR7_9RHOB</name>
<dbReference type="PANTHER" id="PTHR32347:SF23">
    <property type="entry name" value="BLL5650 PROTEIN"/>
    <property type="match status" value="1"/>
</dbReference>
<feature type="coiled-coil region" evidence="3">
    <location>
        <begin position="209"/>
        <end position="236"/>
    </location>
</feature>
<gene>
    <name evidence="5" type="ORF">DFP88_101676</name>
</gene>
<dbReference type="GO" id="GO:0030313">
    <property type="term" value="C:cell envelope"/>
    <property type="evidence" value="ECO:0007669"/>
    <property type="project" value="UniProtKB-SubCell"/>
</dbReference>
<proteinExistence type="predicted"/>
<evidence type="ECO:0000256" key="4">
    <source>
        <dbReference type="SAM" id="MobiDB-lite"/>
    </source>
</evidence>
<dbReference type="RefSeq" id="WP_146227401.1">
    <property type="nucleotide sequence ID" value="NZ_QJTE01000001.1"/>
</dbReference>
<comment type="subcellular location">
    <subcellularLocation>
        <location evidence="1">Cell envelope</location>
    </subcellularLocation>
</comment>
<evidence type="ECO:0008006" key="7">
    <source>
        <dbReference type="Google" id="ProtNLM"/>
    </source>
</evidence>
<keyword evidence="6" id="KW-1185">Reference proteome</keyword>
<dbReference type="EMBL" id="QJTE01000001">
    <property type="protein sequence ID" value="PYE86001.1"/>
    <property type="molecule type" value="Genomic_DNA"/>
</dbReference>
<accession>A0A318SVR7</accession>
<reference evidence="5 6" key="1">
    <citation type="submission" date="2018-06" db="EMBL/GenBank/DDBJ databases">
        <title>Genomic Encyclopedia of Type Strains, Phase III (KMG-III): the genomes of soil and plant-associated and newly described type strains.</title>
        <authorList>
            <person name="Whitman W."/>
        </authorList>
    </citation>
    <scope>NUCLEOTIDE SEQUENCE [LARGE SCALE GENOMIC DNA]</scope>
    <source>
        <strain evidence="5 6">CECT 9025</strain>
    </source>
</reference>
<feature type="compositionally biased region" description="Low complexity" evidence="4">
    <location>
        <begin position="432"/>
        <end position="461"/>
    </location>
</feature>
<dbReference type="Proteomes" id="UP000248311">
    <property type="component" value="Unassembled WGS sequence"/>
</dbReference>
<dbReference type="InterPro" id="IPR050465">
    <property type="entry name" value="UPF0194_transport"/>
</dbReference>
<feature type="region of interest" description="Disordered" evidence="4">
    <location>
        <begin position="432"/>
        <end position="469"/>
    </location>
</feature>
<protein>
    <recommendedName>
        <fullName evidence="7">HlyD family secretion protein</fullName>
    </recommendedName>
</protein>
<keyword evidence="2 3" id="KW-0175">Coiled coil</keyword>